<feature type="signal peptide" evidence="2">
    <location>
        <begin position="1"/>
        <end position="24"/>
    </location>
</feature>
<feature type="region of interest" description="Disordered" evidence="1">
    <location>
        <begin position="443"/>
        <end position="463"/>
    </location>
</feature>
<evidence type="ECO:0000259" key="3">
    <source>
        <dbReference type="Pfam" id="PF06662"/>
    </source>
</evidence>
<feature type="compositionally biased region" description="Basic and acidic residues" evidence="1">
    <location>
        <begin position="452"/>
        <end position="463"/>
    </location>
</feature>
<dbReference type="GO" id="GO:0005975">
    <property type="term" value="P:carbohydrate metabolic process"/>
    <property type="evidence" value="ECO:0007669"/>
    <property type="project" value="InterPro"/>
</dbReference>
<gene>
    <name evidence="4" type="ORF">ERS370011_03679</name>
</gene>
<sequence length="463" mass="50469">MSKSKTVRALLACALALLAGGVYLASADIAKLLGQDPRYQLVERTKEGQLVQAQASVYKAAKSEPDTNGVVSLVTENGERHYHPFSVATQALADNGVEGTAGLYLQAMIDKHPQPSPAQLAALKWLTDNKVVLPNGAVTWSYPLPLYYSTFTMSAGWASAFSQARIIHALTYAAHTTRNADYLQLALAAAKAYATTVEDGGLQDTVDSLPFYEEVPVPDKHSPHILNGHLYSTVVLYDLARESGDAGIAALAEQGAATARKLAHYYDSGYWTKYDLIPRVSNISFLLRGAQAPVTVKTGTLIAPTGESMPLTLAAVSGNDSYFNANLPGPIFFNTLVGHSGYTIRLTYTGELDGIGVAGMRPDVSEYYRLPTRIGRRENTATTLEAAIPIQYLSDSTLSRTYQRWHARLMTRLGEFTGQRWFHQTASRWMEYDARLDADQKAGKAPAPFLRDTPDIPKDEQAS</sequence>
<evidence type="ECO:0000313" key="5">
    <source>
        <dbReference type="Proteomes" id="UP000053096"/>
    </source>
</evidence>
<evidence type="ECO:0000256" key="2">
    <source>
        <dbReference type="SAM" id="SignalP"/>
    </source>
</evidence>
<feature type="domain" description="D-glucuronyl C5-epimerase C-terminal" evidence="3">
    <location>
        <begin position="148"/>
        <end position="277"/>
    </location>
</feature>
<name>A0A0M9II41_9BORD</name>
<accession>A0A0M9II41</accession>
<dbReference type="PANTHER" id="PTHR13174:SF3">
    <property type="entry name" value="D-GLUCURONYL C5-EPIMERASE"/>
    <property type="match status" value="1"/>
</dbReference>
<feature type="chain" id="PRO_5005838044" evidence="2">
    <location>
        <begin position="25"/>
        <end position="463"/>
    </location>
</feature>
<dbReference type="SUPFAM" id="SSF48208">
    <property type="entry name" value="Six-hairpin glycosidases"/>
    <property type="match status" value="1"/>
</dbReference>
<dbReference type="EMBL" id="CYTV01000013">
    <property type="protein sequence ID" value="CUJ08452.1"/>
    <property type="molecule type" value="Genomic_DNA"/>
</dbReference>
<evidence type="ECO:0000256" key="1">
    <source>
        <dbReference type="SAM" id="MobiDB-lite"/>
    </source>
</evidence>
<dbReference type="AlphaFoldDB" id="A0A0M9II41"/>
<dbReference type="PANTHER" id="PTHR13174">
    <property type="entry name" value="D-GLUCURONYL C5-EPIMERASE"/>
    <property type="match status" value="1"/>
</dbReference>
<proteinExistence type="predicted"/>
<dbReference type="InterPro" id="IPR010598">
    <property type="entry name" value="C5-epim_C"/>
</dbReference>
<dbReference type="InterPro" id="IPR039721">
    <property type="entry name" value="C5-epimerase"/>
</dbReference>
<keyword evidence="2" id="KW-0732">Signal</keyword>
<dbReference type="GO" id="GO:0015012">
    <property type="term" value="P:heparan sulfate proteoglycan biosynthetic process"/>
    <property type="evidence" value="ECO:0007669"/>
    <property type="project" value="InterPro"/>
</dbReference>
<dbReference type="Proteomes" id="UP000053096">
    <property type="component" value="Unassembled WGS sequence"/>
</dbReference>
<dbReference type="GO" id="GO:0047464">
    <property type="term" value="F:heparosan-N-sulfate-glucuronate 5-epimerase activity"/>
    <property type="evidence" value="ECO:0007669"/>
    <property type="project" value="InterPro"/>
</dbReference>
<dbReference type="InterPro" id="IPR008928">
    <property type="entry name" value="6-hairpin_glycosidase_sf"/>
</dbReference>
<dbReference type="Pfam" id="PF06662">
    <property type="entry name" value="C5-epim_C"/>
    <property type="match status" value="1"/>
</dbReference>
<protein>
    <submittedName>
        <fullName evidence="4">D-glucuronyl C5-epimerase C-terminus</fullName>
    </submittedName>
</protein>
<reference evidence="4 5" key="1">
    <citation type="submission" date="2015-09" db="EMBL/GenBank/DDBJ databases">
        <authorList>
            <person name="Jackson K.R."/>
            <person name="Lunt B.L."/>
            <person name="Fisher J.N.B."/>
            <person name="Gardner A.V."/>
            <person name="Bailey M.E."/>
            <person name="Deus L.M."/>
            <person name="Earl A.S."/>
            <person name="Gibby P.D."/>
            <person name="Hartmann K.A."/>
            <person name="Liu J.E."/>
            <person name="Manci A.M."/>
            <person name="Nielsen D.A."/>
            <person name="Solomon M.B."/>
            <person name="Breakwell D.P."/>
            <person name="Burnett S.H."/>
            <person name="Grose J.H."/>
        </authorList>
    </citation>
    <scope>NUCLEOTIDE SEQUENCE [LARGE SCALE GENOMIC DNA]</scope>
    <source>
        <strain evidence="4 5">2789STDY5608636</strain>
    </source>
</reference>
<organism evidence="4 5">
    <name type="scientific">Bordetella pseudohinzii</name>
    <dbReference type="NCBI Taxonomy" id="1331258"/>
    <lineage>
        <taxon>Bacteria</taxon>
        <taxon>Pseudomonadati</taxon>
        <taxon>Pseudomonadota</taxon>
        <taxon>Betaproteobacteria</taxon>
        <taxon>Burkholderiales</taxon>
        <taxon>Alcaligenaceae</taxon>
        <taxon>Bordetella</taxon>
    </lineage>
</organism>
<evidence type="ECO:0000313" key="4">
    <source>
        <dbReference type="EMBL" id="CUJ08452.1"/>
    </source>
</evidence>
<dbReference type="RefSeq" id="WP_165590428.1">
    <property type="nucleotide sequence ID" value="NZ_CAJGUP010000227.1"/>
</dbReference>